<organism evidence="3 4">
    <name type="scientific">Gymnopus androsaceus JB14</name>
    <dbReference type="NCBI Taxonomy" id="1447944"/>
    <lineage>
        <taxon>Eukaryota</taxon>
        <taxon>Fungi</taxon>
        <taxon>Dikarya</taxon>
        <taxon>Basidiomycota</taxon>
        <taxon>Agaricomycotina</taxon>
        <taxon>Agaricomycetes</taxon>
        <taxon>Agaricomycetidae</taxon>
        <taxon>Agaricales</taxon>
        <taxon>Marasmiineae</taxon>
        <taxon>Omphalotaceae</taxon>
        <taxon>Gymnopus</taxon>
    </lineage>
</organism>
<dbReference type="Proteomes" id="UP000799118">
    <property type="component" value="Unassembled WGS sequence"/>
</dbReference>
<proteinExistence type="predicted"/>
<reference evidence="3" key="1">
    <citation type="journal article" date="2019" name="Environ. Microbiol.">
        <title>Fungal ecological strategies reflected in gene transcription - a case study of two litter decomposers.</title>
        <authorList>
            <person name="Barbi F."/>
            <person name="Kohler A."/>
            <person name="Barry K."/>
            <person name="Baskaran P."/>
            <person name="Daum C."/>
            <person name="Fauchery L."/>
            <person name="Ihrmark K."/>
            <person name="Kuo A."/>
            <person name="LaButti K."/>
            <person name="Lipzen A."/>
            <person name="Morin E."/>
            <person name="Grigoriev I.V."/>
            <person name="Henrissat B."/>
            <person name="Lindahl B."/>
            <person name="Martin F."/>
        </authorList>
    </citation>
    <scope>NUCLEOTIDE SEQUENCE</scope>
    <source>
        <strain evidence="3">JB14</strain>
    </source>
</reference>
<dbReference type="InterPro" id="IPR001810">
    <property type="entry name" value="F-box_dom"/>
</dbReference>
<feature type="region of interest" description="Disordered" evidence="1">
    <location>
        <begin position="1"/>
        <end position="73"/>
    </location>
</feature>
<feature type="compositionally biased region" description="Low complexity" evidence="1">
    <location>
        <begin position="54"/>
        <end position="66"/>
    </location>
</feature>
<dbReference type="Pfam" id="PF00646">
    <property type="entry name" value="F-box"/>
    <property type="match status" value="1"/>
</dbReference>
<sequence length="656" mass="76117">MTSMSMSERRSLRIQEKKVVSKAQDAHRISRGSTERDLEEDEEEQETKRSENGATTNRSNANTSTNKKGRIPAQLRERQGLLEKLARDVPLDIILEIFCYLSPGDLLQLARSSKDLRGILMSKSSGSIWRIARENVRDLPPCPKDLNEPQYAHLLYDSYCHVCNHKGRCDNVLWSFRMRCCRNCIPSFFPPFDLKFLESQPSELRNCQDILPVEFIPGDGQVHTRLAAQLKAEFETLSPTSDRSAWLAEKKADRKARESHGELCEMWLQGRLDERARELSHIREQRKEAILVCLDGIGWCEEAKIIMSGWSVYLGCDEFSNHKSVRQSKKLTEYGWNSIKDELVQILSTCKAKRLSAKGSQNPIIYQRYVDLTKEYKRTLSESDLREPFPALGYIITRKVFKDFIWDIPHDEYLGNDFFRLELSERLPGIIDEWRPTKIQEAFFKCSGCRTDMHYPQMFYHDCCFRERETVDRRFQAYTSAFACDFIMTPWTSGKLIFDEDKSQKSRVIIRSCSLDPATTTIEGLHSVDPIIECMSCDSTYGRIFARWPIVFQDGHQNHTLRVRINSVGEETSRILASEPVCDQYMDILCCVHCNKSLAVRDLFNHLEDFHRVYTKQASSIKAAQEHWYWNPCWSCGHHSLHQVFRYKVSNGATQP</sequence>
<dbReference type="EMBL" id="ML769407">
    <property type="protein sequence ID" value="KAE9405746.1"/>
    <property type="molecule type" value="Genomic_DNA"/>
</dbReference>
<dbReference type="OrthoDB" id="2322499at2759"/>
<dbReference type="CDD" id="cd09917">
    <property type="entry name" value="F-box_SF"/>
    <property type="match status" value="1"/>
</dbReference>
<dbReference type="AlphaFoldDB" id="A0A6A4I5A9"/>
<evidence type="ECO:0000256" key="1">
    <source>
        <dbReference type="SAM" id="MobiDB-lite"/>
    </source>
</evidence>
<feature type="domain" description="F-box" evidence="2">
    <location>
        <begin position="83"/>
        <end position="132"/>
    </location>
</feature>
<evidence type="ECO:0000313" key="3">
    <source>
        <dbReference type="EMBL" id="KAE9405746.1"/>
    </source>
</evidence>
<dbReference type="InterPro" id="IPR036047">
    <property type="entry name" value="F-box-like_dom_sf"/>
</dbReference>
<dbReference type="SUPFAM" id="SSF81383">
    <property type="entry name" value="F-box domain"/>
    <property type="match status" value="1"/>
</dbReference>
<keyword evidence="4" id="KW-1185">Reference proteome</keyword>
<gene>
    <name evidence="3" type="ORF">BT96DRAFT_988249</name>
</gene>
<name>A0A6A4I5A9_9AGAR</name>
<protein>
    <recommendedName>
        <fullName evidence="2">F-box domain-containing protein</fullName>
    </recommendedName>
</protein>
<dbReference type="PROSITE" id="PS50181">
    <property type="entry name" value="FBOX"/>
    <property type="match status" value="1"/>
</dbReference>
<feature type="compositionally biased region" description="Basic and acidic residues" evidence="1">
    <location>
        <begin position="7"/>
        <end position="36"/>
    </location>
</feature>
<accession>A0A6A4I5A9</accession>
<evidence type="ECO:0000313" key="4">
    <source>
        <dbReference type="Proteomes" id="UP000799118"/>
    </source>
</evidence>
<evidence type="ECO:0000259" key="2">
    <source>
        <dbReference type="PROSITE" id="PS50181"/>
    </source>
</evidence>